<dbReference type="Proteomes" id="UP000541444">
    <property type="component" value="Unassembled WGS sequence"/>
</dbReference>
<keyword evidence="3" id="KW-1185">Reference proteome</keyword>
<accession>A0A7J7MB38</accession>
<proteinExistence type="predicted"/>
<name>A0A7J7MB38_9MAGN</name>
<keyword evidence="1" id="KW-0175">Coiled coil</keyword>
<evidence type="ECO:0000256" key="1">
    <source>
        <dbReference type="SAM" id="Coils"/>
    </source>
</evidence>
<protein>
    <submittedName>
        <fullName evidence="2">Uncharacterized protein</fullName>
    </submittedName>
</protein>
<feature type="coiled-coil region" evidence="1">
    <location>
        <begin position="177"/>
        <end position="204"/>
    </location>
</feature>
<gene>
    <name evidence="2" type="ORF">GIB67_031364</name>
</gene>
<evidence type="ECO:0000313" key="3">
    <source>
        <dbReference type="Proteomes" id="UP000541444"/>
    </source>
</evidence>
<reference evidence="2 3" key="1">
    <citation type="journal article" date="2020" name="IScience">
        <title>Genome Sequencing of the Endangered Kingdonia uniflora (Circaeasteraceae, Ranunculales) Reveals Potential Mechanisms of Evolutionary Specialization.</title>
        <authorList>
            <person name="Sun Y."/>
            <person name="Deng T."/>
            <person name="Zhang A."/>
            <person name="Moore M.J."/>
            <person name="Landis J.B."/>
            <person name="Lin N."/>
            <person name="Zhang H."/>
            <person name="Zhang X."/>
            <person name="Huang J."/>
            <person name="Zhang X."/>
            <person name="Sun H."/>
            <person name="Wang H."/>
        </authorList>
    </citation>
    <scope>NUCLEOTIDE SEQUENCE [LARGE SCALE GENOMIC DNA]</scope>
    <source>
        <strain evidence="2">TB1705</strain>
        <tissue evidence="2">Leaf</tissue>
    </source>
</reference>
<sequence length="303" mass="33931">MATSGFAYDDIMEIPACTVGTSISLVRRPRVKRTMPPSEQIAPVLTPQVGTEGVDADLSVAWKSAAEVLKVAAADHAEYEVEKASLAEQLKERTALCEQLQKEKVLQKEQFVKEKALQKDQFKKEATATKKEVEDKDVDLVHAGKYSEIIFPGDDASLLAEQGRAPPVADDTTKEEVVCLRRKVSEMEKALRRARDSINRTQQDKQFADESDKLEYQRSLLSLMLNFEAEVDNKWGLKESYLELLTKRGIVPDLARVKFLAQEARNHHSIEVQRCSAQAGISIIWGGVGLLPDELNFFKGKEQ</sequence>
<organism evidence="2 3">
    <name type="scientific">Kingdonia uniflora</name>
    <dbReference type="NCBI Taxonomy" id="39325"/>
    <lineage>
        <taxon>Eukaryota</taxon>
        <taxon>Viridiplantae</taxon>
        <taxon>Streptophyta</taxon>
        <taxon>Embryophyta</taxon>
        <taxon>Tracheophyta</taxon>
        <taxon>Spermatophyta</taxon>
        <taxon>Magnoliopsida</taxon>
        <taxon>Ranunculales</taxon>
        <taxon>Circaeasteraceae</taxon>
        <taxon>Kingdonia</taxon>
    </lineage>
</organism>
<comment type="caution">
    <text evidence="2">The sequence shown here is derived from an EMBL/GenBank/DDBJ whole genome shotgun (WGS) entry which is preliminary data.</text>
</comment>
<dbReference type="EMBL" id="JACGCM010001655">
    <property type="protein sequence ID" value="KAF6152042.1"/>
    <property type="molecule type" value="Genomic_DNA"/>
</dbReference>
<dbReference type="AlphaFoldDB" id="A0A7J7MB38"/>
<evidence type="ECO:0000313" key="2">
    <source>
        <dbReference type="EMBL" id="KAF6152042.1"/>
    </source>
</evidence>